<evidence type="ECO:0000256" key="13">
    <source>
        <dbReference type="ARBA" id="ARBA00023209"/>
    </source>
</evidence>
<keyword evidence="4" id="KW-0444">Lipid biosynthesis</keyword>
<evidence type="ECO:0000256" key="16">
    <source>
        <dbReference type="PIRSR" id="PIRSR600829-2"/>
    </source>
</evidence>
<gene>
    <name evidence="20" type="ORF">OWO01_12475</name>
</gene>
<dbReference type="RefSeq" id="WP_268780794.1">
    <property type="nucleotide sequence ID" value="NZ_JAPRAT010000026.1"/>
</dbReference>
<keyword evidence="18" id="KW-0479">Metal-binding</keyword>
<protein>
    <submittedName>
        <fullName evidence="20">Diacylglycerol kinase family protein</fullName>
    </submittedName>
</protein>
<evidence type="ECO:0000313" key="21">
    <source>
        <dbReference type="Proteomes" id="UP001084197"/>
    </source>
</evidence>
<dbReference type="EMBL" id="JAPRAT010000026">
    <property type="protein sequence ID" value="MCZ0704029.1"/>
    <property type="molecule type" value="Genomic_DNA"/>
</dbReference>
<evidence type="ECO:0000256" key="17">
    <source>
        <dbReference type="PIRSR" id="PIRSR600829-3"/>
    </source>
</evidence>
<feature type="binding site" evidence="18">
    <location>
        <position position="77"/>
    </location>
    <ligand>
        <name>a divalent metal cation</name>
        <dbReference type="ChEBI" id="CHEBI:60240"/>
    </ligand>
</feature>
<evidence type="ECO:0000256" key="1">
    <source>
        <dbReference type="ARBA" id="ARBA00004651"/>
    </source>
</evidence>
<keyword evidence="11" id="KW-0443">Lipid metabolism</keyword>
<dbReference type="Proteomes" id="UP001084197">
    <property type="component" value="Unassembled WGS sequence"/>
</dbReference>
<comment type="caution">
    <text evidence="20">The sequence shown here is derived from an EMBL/GenBank/DDBJ whole genome shotgun (WGS) entry which is preliminary data.</text>
</comment>
<keyword evidence="6 19" id="KW-0812">Transmembrane</keyword>
<evidence type="ECO:0000256" key="9">
    <source>
        <dbReference type="ARBA" id="ARBA00022840"/>
    </source>
</evidence>
<feature type="binding site" evidence="17">
    <location>
        <begin position="95"/>
        <end position="96"/>
    </location>
    <ligand>
        <name>ATP</name>
        <dbReference type="ChEBI" id="CHEBI:30616"/>
    </ligand>
</feature>
<dbReference type="GO" id="GO:0005886">
    <property type="term" value="C:plasma membrane"/>
    <property type="evidence" value="ECO:0007669"/>
    <property type="project" value="UniProtKB-SubCell"/>
</dbReference>
<reference evidence="20" key="1">
    <citation type="submission" date="2022-11" db="EMBL/GenBank/DDBJ databases">
        <title>WGS of Natronobacillus azotifigens 24KS-1, an anaerobic diazotrophic haloalkaliphile from soda-rich habitats.</title>
        <authorList>
            <person name="Sorokin D.Y."/>
            <person name="Merkel A.Y."/>
        </authorList>
    </citation>
    <scope>NUCLEOTIDE SEQUENCE</scope>
    <source>
        <strain evidence="20">24KS-1</strain>
    </source>
</reference>
<dbReference type="Gene3D" id="1.10.287.3610">
    <property type="match status" value="1"/>
</dbReference>
<evidence type="ECO:0000256" key="4">
    <source>
        <dbReference type="ARBA" id="ARBA00022516"/>
    </source>
</evidence>
<evidence type="ECO:0000256" key="7">
    <source>
        <dbReference type="ARBA" id="ARBA00022741"/>
    </source>
</evidence>
<keyword evidence="10 19" id="KW-1133">Transmembrane helix</keyword>
<keyword evidence="12 19" id="KW-0472">Membrane</keyword>
<evidence type="ECO:0000256" key="10">
    <source>
        <dbReference type="ARBA" id="ARBA00022989"/>
    </source>
</evidence>
<keyword evidence="8 20" id="KW-0418">Kinase</keyword>
<keyword evidence="18" id="KW-0460">Magnesium</keyword>
<evidence type="ECO:0000256" key="6">
    <source>
        <dbReference type="ARBA" id="ARBA00022692"/>
    </source>
</evidence>
<feature type="binding site" evidence="18">
    <location>
        <position position="29"/>
    </location>
    <ligand>
        <name>a divalent metal cation</name>
        <dbReference type="ChEBI" id="CHEBI:60240"/>
    </ligand>
</feature>
<keyword evidence="14" id="KW-1208">Phospholipid metabolism</keyword>
<feature type="transmembrane region" description="Helical" evidence="19">
    <location>
        <begin position="32"/>
        <end position="50"/>
    </location>
</feature>
<keyword evidence="5" id="KW-0808">Transferase</keyword>
<evidence type="ECO:0000256" key="5">
    <source>
        <dbReference type="ARBA" id="ARBA00022679"/>
    </source>
</evidence>
<organism evidence="20 21">
    <name type="scientific">Natronobacillus azotifigens</name>
    <dbReference type="NCBI Taxonomy" id="472978"/>
    <lineage>
        <taxon>Bacteria</taxon>
        <taxon>Bacillati</taxon>
        <taxon>Bacillota</taxon>
        <taxon>Bacilli</taxon>
        <taxon>Bacillales</taxon>
        <taxon>Bacillaceae</taxon>
        <taxon>Natronobacillus</taxon>
    </lineage>
</organism>
<dbReference type="GO" id="GO:0016301">
    <property type="term" value="F:kinase activity"/>
    <property type="evidence" value="ECO:0007669"/>
    <property type="project" value="UniProtKB-KW"/>
</dbReference>
<keyword evidence="7 17" id="KW-0547">Nucleotide-binding</keyword>
<feature type="binding site" evidence="16">
    <location>
        <position position="70"/>
    </location>
    <ligand>
        <name>substrate</name>
    </ligand>
</feature>
<evidence type="ECO:0000256" key="11">
    <source>
        <dbReference type="ARBA" id="ARBA00023098"/>
    </source>
</evidence>
<keyword evidence="9 17" id="KW-0067">ATP-binding</keyword>
<dbReference type="PANTHER" id="PTHR34299">
    <property type="entry name" value="DIACYLGLYCEROL KINASE"/>
    <property type="match status" value="1"/>
</dbReference>
<keyword evidence="3" id="KW-1003">Cell membrane</keyword>
<name>A0A9J6RF12_9BACI</name>
<dbReference type="PANTHER" id="PTHR34299:SF1">
    <property type="entry name" value="DIACYLGLYCEROL KINASE"/>
    <property type="match status" value="1"/>
</dbReference>
<evidence type="ECO:0000256" key="8">
    <source>
        <dbReference type="ARBA" id="ARBA00022777"/>
    </source>
</evidence>
<feature type="transmembrane region" description="Helical" evidence="19">
    <location>
        <begin position="97"/>
        <end position="118"/>
    </location>
</feature>
<feature type="binding site" evidence="17">
    <location>
        <position position="29"/>
    </location>
    <ligand>
        <name>ATP</name>
        <dbReference type="ChEBI" id="CHEBI:30616"/>
    </ligand>
</feature>
<evidence type="ECO:0000313" key="20">
    <source>
        <dbReference type="EMBL" id="MCZ0704029.1"/>
    </source>
</evidence>
<dbReference type="InterPro" id="IPR033717">
    <property type="entry name" value="UDPK"/>
</dbReference>
<sequence length="125" mass="13936">MASDYQENKKNRIGVYYAANGVRHALETEINMRVHIIIMLMVVLFGFILGVSKLEWVSLLITIGMVLTAEMFNTAVEHIMDYLAPERNEAVGRIKDLTAGAVLVTSVIALLVGIIIFLPKIIVMF</sequence>
<dbReference type="InterPro" id="IPR036945">
    <property type="entry name" value="DAGK_sf"/>
</dbReference>
<evidence type="ECO:0000256" key="18">
    <source>
        <dbReference type="PIRSR" id="PIRSR600829-4"/>
    </source>
</evidence>
<evidence type="ECO:0000256" key="2">
    <source>
        <dbReference type="ARBA" id="ARBA00005967"/>
    </source>
</evidence>
<dbReference type="GO" id="GO:0005524">
    <property type="term" value="F:ATP binding"/>
    <property type="evidence" value="ECO:0007669"/>
    <property type="project" value="UniProtKB-KW"/>
</dbReference>
<keyword evidence="21" id="KW-1185">Reference proteome</keyword>
<keyword evidence="13" id="KW-0594">Phospholipid biosynthesis</keyword>
<dbReference type="InterPro" id="IPR000829">
    <property type="entry name" value="DAGK"/>
</dbReference>
<comment type="similarity">
    <text evidence="2">Belongs to the bacterial diacylglycerol kinase family.</text>
</comment>
<comment type="cofactor">
    <cofactor evidence="18">
        <name>Mg(2+)</name>
        <dbReference type="ChEBI" id="CHEBI:18420"/>
    </cofactor>
    <text evidence="18">Mn(2+), Zn(2+), Cd(2+) and Co(2+) support activity to lesser extents.</text>
</comment>
<dbReference type="AlphaFoldDB" id="A0A9J6RF12"/>
<feature type="active site" description="Proton acceptor" evidence="15">
    <location>
        <position position="70"/>
    </location>
</feature>
<feature type="binding site" evidence="17">
    <location>
        <position position="17"/>
    </location>
    <ligand>
        <name>ATP</name>
        <dbReference type="ChEBI" id="CHEBI:30616"/>
    </ligand>
</feature>
<evidence type="ECO:0000256" key="19">
    <source>
        <dbReference type="SAM" id="Phobius"/>
    </source>
</evidence>
<feature type="binding site" evidence="17">
    <location>
        <position position="77"/>
    </location>
    <ligand>
        <name>ATP</name>
        <dbReference type="ChEBI" id="CHEBI:30616"/>
    </ligand>
</feature>
<evidence type="ECO:0000256" key="14">
    <source>
        <dbReference type="ARBA" id="ARBA00023264"/>
    </source>
</evidence>
<evidence type="ECO:0000256" key="15">
    <source>
        <dbReference type="PIRSR" id="PIRSR600829-1"/>
    </source>
</evidence>
<dbReference type="CDD" id="cd14265">
    <property type="entry name" value="UDPK_IM_like"/>
    <property type="match status" value="1"/>
</dbReference>
<evidence type="ECO:0000256" key="3">
    <source>
        <dbReference type="ARBA" id="ARBA00022475"/>
    </source>
</evidence>
<evidence type="ECO:0000256" key="12">
    <source>
        <dbReference type="ARBA" id="ARBA00023136"/>
    </source>
</evidence>
<accession>A0A9J6RF12</accession>
<dbReference type="GO" id="GO:0046872">
    <property type="term" value="F:metal ion binding"/>
    <property type="evidence" value="ECO:0007669"/>
    <property type="project" value="UniProtKB-KW"/>
</dbReference>
<dbReference type="Pfam" id="PF01219">
    <property type="entry name" value="DAGK_prokar"/>
    <property type="match status" value="1"/>
</dbReference>
<comment type="subcellular location">
    <subcellularLocation>
        <location evidence="1">Cell membrane</location>
        <topology evidence="1">Multi-pass membrane protein</topology>
    </subcellularLocation>
</comment>
<proteinExistence type="inferred from homology"/>
<feature type="transmembrane region" description="Helical" evidence="19">
    <location>
        <begin position="56"/>
        <end position="76"/>
    </location>
</feature>
<dbReference type="GO" id="GO:0008654">
    <property type="term" value="P:phospholipid biosynthetic process"/>
    <property type="evidence" value="ECO:0007669"/>
    <property type="project" value="UniProtKB-KW"/>
</dbReference>